<dbReference type="Proteomes" id="UP000075683">
    <property type="component" value="Unassembled WGS sequence"/>
</dbReference>
<evidence type="ECO:0000313" key="2">
    <source>
        <dbReference type="Proteomes" id="UP000075683"/>
    </source>
</evidence>
<accession>A0A150LVF0</accession>
<sequence>MTAPAQNIRENRRLRAVFPCCRQKGFVMGDSGKMAYRAVFPFFPQTGRPAFFRPPFSGKWNLAKT</sequence>
<reference evidence="1 2" key="1">
    <citation type="submission" date="2016-01" db="EMBL/GenBank/DDBJ databases">
        <title>Draft Genome Sequences of Seven Thermophilic Sporeformers Isolated from Foods.</title>
        <authorList>
            <person name="Berendsen E.M."/>
            <person name="Wells-Bennik M.H."/>
            <person name="Krawcyk A.O."/>
            <person name="De Jong A."/>
            <person name="Holsappel S."/>
            <person name="Eijlander R.T."/>
            <person name="Kuipers O.P."/>
        </authorList>
    </citation>
    <scope>NUCLEOTIDE SEQUENCE [LARGE SCALE GENOMIC DNA]</scope>
    <source>
        <strain evidence="1 2">B4135</strain>
    </source>
</reference>
<name>A0A150LVF0_9BACI</name>
<gene>
    <name evidence="1" type="ORF">B4135_0164</name>
</gene>
<comment type="caution">
    <text evidence="1">The sequence shown here is derived from an EMBL/GenBank/DDBJ whole genome shotgun (WGS) entry which is preliminary data.</text>
</comment>
<protein>
    <submittedName>
        <fullName evidence="1">Uncharacterized protein</fullName>
    </submittedName>
</protein>
<dbReference type="STRING" id="301148.B4135_0164"/>
<dbReference type="AlphaFoldDB" id="A0A150LVF0"/>
<dbReference type="EMBL" id="LQYT01000064">
    <property type="protein sequence ID" value="KYD16258.1"/>
    <property type="molecule type" value="Genomic_DNA"/>
</dbReference>
<organism evidence="1 2">
    <name type="scientific">Caldibacillus debilis</name>
    <dbReference type="NCBI Taxonomy" id="301148"/>
    <lineage>
        <taxon>Bacteria</taxon>
        <taxon>Bacillati</taxon>
        <taxon>Bacillota</taxon>
        <taxon>Bacilli</taxon>
        <taxon>Bacillales</taxon>
        <taxon>Bacillaceae</taxon>
        <taxon>Caldibacillus</taxon>
    </lineage>
</organism>
<evidence type="ECO:0000313" key="1">
    <source>
        <dbReference type="EMBL" id="KYD16258.1"/>
    </source>
</evidence>
<proteinExistence type="predicted"/>